<keyword evidence="3 6" id="KW-0812">Transmembrane</keyword>
<evidence type="ECO:0000256" key="3">
    <source>
        <dbReference type="ARBA" id="ARBA00022692"/>
    </source>
</evidence>
<feature type="transmembrane region" description="Helical" evidence="6">
    <location>
        <begin position="99"/>
        <end position="123"/>
    </location>
</feature>
<feature type="transmembrane region" description="Helical" evidence="6">
    <location>
        <begin position="246"/>
        <end position="269"/>
    </location>
</feature>
<dbReference type="InterPro" id="IPR050367">
    <property type="entry name" value="APC_superfamily"/>
</dbReference>
<sequence>MAESNLVDEHNRLQKSLRWHHGFMLALPVASGLFISVGNVIGAVGTVPAVLICATLAAVALLQNKLFAEMAAMFPEKPGGVAMYASEAWKRYFAPIGPLAAFGYWCGWALVLALVGLTIGSLIQAQWFTEATWTLFTVGDVSFGLPHTIAVAAVIACIVLNVSGIRVAVRFNQVIGAAFIVVLAALAIGPFVTGGWNSAELTSHIDGGWKTIVVWLYVSAWAIYGTELCAAFAPEYRDTTHDTSRALTSIALFMVAAYTIVPLAATGKLGEATITNNPTSYGILAVQELLPGLSGVVTAVLCGALFLSMISSSADAGRALYGIAQQDMTIKQFDQLNRNGVPSRSLWVTMVVNILIVAFVGDPVAILIASNLGYILAITLAVIGFLLLRKDRPHWPRDIKLGRSWIPIATGVALFNTMLLAVGISNPGLSHHGGPKEVAIGIALLSLGIALFGYRRVVQDRGSLRLREHTPAMPEASPTEKAHEAS</sequence>
<accession>A0AAE3ZHF2</accession>
<keyword evidence="8" id="KW-1185">Reference proteome</keyword>
<dbReference type="PIRSF" id="PIRSF006060">
    <property type="entry name" value="AA_transporter"/>
    <property type="match status" value="1"/>
</dbReference>
<dbReference type="EMBL" id="JAVDXW010000001">
    <property type="protein sequence ID" value="MDR7304080.1"/>
    <property type="molecule type" value="Genomic_DNA"/>
</dbReference>
<keyword evidence="4 6" id="KW-1133">Transmembrane helix</keyword>
<evidence type="ECO:0000313" key="8">
    <source>
        <dbReference type="Proteomes" id="UP001180845"/>
    </source>
</evidence>
<evidence type="ECO:0000256" key="6">
    <source>
        <dbReference type="SAM" id="Phobius"/>
    </source>
</evidence>
<dbReference type="PANTHER" id="PTHR42770">
    <property type="entry name" value="AMINO ACID TRANSPORTER-RELATED"/>
    <property type="match status" value="1"/>
</dbReference>
<evidence type="ECO:0000313" key="7">
    <source>
        <dbReference type="EMBL" id="MDR7304080.1"/>
    </source>
</evidence>
<evidence type="ECO:0000256" key="4">
    <source>
        <dbReference type="ARBA" id="ARBA00022989"/>
    </source>
</evidence>
<dbReference type="RefSeq" id="WP_310277237.1">
    <property type="nucleotide sequence ID" value="NZ_JAVDXW010000001.1"/>
</dbReference>
<protein>
    <submittedName>
        <fullName evidence="7">Amino acid transporter</fullName>
    </submittedName>
</protein>
<feature type="transmembrane region" description="Helical" evidence="6">
    <location>
        <begin position="341"/>
        <end position="360"/>
    </location>
</feature>
<proteinExistence type="predicted"/>
<feature type="transmembrane region" description="Helical" evidence="6">
    <location>
        <begin position="143"/>
        <end position="162"/>
    </location>
</feature>
<feature type="transmembrane region" description="Helical" evidence="6">
    <location>
        <begin position="366"/>
        <end position="388"/>
    </location>
</feature>
<keyword evidence="5 6" id="KW-0472">Membrane</keyword>
<evidence type="ECO:0000256" key="1">
    <source>
        <dbReference type="ARBA" id="ARBA00004651"/>
    </source>
</evidence>
<reference evidence="7" key="1">
    <citation type="submission" date="2023-07" db="EMBL/GenBank/DDBJ databases">
        <title>Sequencing the genomes of 1000 actinobacteria strains.</title>
        <authorList>
            <person name="Klenk H.-P."/>
        </authorList>
    </citation>
    <scope>NUCLEOTIDE SEQUENCE</scope>
    <source>
        <strain evidence="7">DSM 45977</strain>
    </source>
</reference>
<dbReference type="PANTHER" id="PTHR42770:SF7">
    <property type="entry name" value="MEMBRANE PROTEIN"/>
    <property type="match status" value="1"/>
</dbReference>
<dbReference type="Gene3D" id="1.20.1740.10">
    <property type="entry name" value="Amino acid/polyamine transporter I"/>
    <property type="match status" value="1"/>
</dbReference>
<dbReference type="Pfam" id="PF13520">
    <property type="entry name" value="AA_permease_2"/>
    <property type="match status" value="1"/>
</dbReference>
<dbReference type="InterPro" id="IPR002293">
    <property type="entry name" value="AA/rel_permease1"/>
</dbReference>
<feature type="transmembrane region" description="Helical" evidence="6">
    <location>
        <begin position="174"/>
        <end position="192"/>
    </location>
</feature>
<name>A0AAE3ZHF2_9ACTN</name>
<keyword evidence="2" id="KW-1003">Cell membrane</keyword>
<comment type="subcellular location">
    <subcellularLocation>
        <location evidence="1">Cell membrane</location>
        <topology evidence="1">Multi-pass membrane protein</topology>
    </subcellularLocation>
</comment>
<comment type="caution">
    <text evidence="7">The sequence shown here is derived from an EMBL/GenBank/DDBJ whole genome shotgun (WGS) entry which is preliminary data.</text>
</comment>
<dbReference type="GO" id="GO:0005886">
    <property type="term" value="C:plasma membrane"/>
    <property type="evidence" value="ECO:0007669"/>
    <property type="project" value="UniProtKB-SubCell"/>
</dbReference>
<feature type="transmembrane region" description="Helical" evidence="6">
    <location>
        <begin position="47"/>
        <end position="67"/>
    </location>
</feature>
<feature type="transmembrane region" description="Helical" evidence="6">
    <location>
        <begin position="438"/>
        <end position="457"/>
    </location>
</feature>
<dbReference type="GO" id="GO:0022857">
    <property type="term" value="F:transmembrane transporter activity"/>
    <property type="evidence" value="ECO:0007669"/>
    <property type="project" value="InterPro"/>
</dbReference>
<dbReference type="Proteomes" id="UP001180845">
    <property type="component" value="Unassembled WGS sequence"/>
</dbReference>
<organism evidence="7 8">
    <name type="scientific">Haloactinomyces albus</name>
    <dbReference type="NCBI Taxonomy" id="1352928"/>
    <lineage>
        <taxon>Bacteria</taxon>
        <taxon>Bacillati</taxon>
        <taxon>Actinomycetota</taxon>
        <taxon>Actinomycetes</taxon>
        <taxon>Actinopolysporales</taxon>
        <taxon>Actinopolysporaceae</taxon>
        <taxon>Haloactinomyces</taxon>
    </lineage>
</organism>
<gene>
    <name evidence="7" type="ORF">JOF55_004261</name>
</gene>
<feature type="transmembrane region" description="Helical" evidence="6">
    <location>
        <begin position="408"/>
        <end position="426"/>
    </location>
</feature>
<evidence type="ECO:0000256" key="5">
    <source>
        <dbReference type="ARBA" id="ARBA00023136"/>
    </source>
</evidence>
<dbReference type="AlphaFoldDB" id="A0AAE3ZHF2"/>
<feature type="transmembrane region" description="Helical" evidence="6">
    <location>
        <begin position="212"/>
        <end position="234"/>
    </location>
</feature>
<evidence type="ECO:0000256" key="2">
    <source>
        <dbReference type="ARBA" id="ARBA00022475"/>
    </source>
</evidence>
<feature type="transmembrane region" description="Helical" evidence="6">
    <location>
        <begin position="21"/>
        <end position="41"/>
    </location>
</feature>
<feature type="transmembrane region" description="Helical" evidence="6">
    <location>
        <begin position="289"/>
        <end position="310"/>
    </location>
</feature>